<dbReference type="PRINTS" id="PR00690">
    <property type="entry name" value="ADHESNFAMILY"/>
</dbReference>
<evidence type="ECO:0000256" key="3">
    <source>
        <dbReference type="ARBA" id="ARBA00022723"/>
    </source>
</evidence>
<name>A0ABV2QNY4_9MICO</name>
<evidence type="ECO:0000256" key="1">
    <source>
        <dbReference type="ARBA" id="ARBA00004196"/>
    </source>
</evidence>
<dbReference type="PROSITE" id="PS51257">
    <property type="entry name" value="PROKAR_LIPOPROTEIN"/>
    <property type="match status" value="1"/>
</dbReference>
<evidence type="ECO:0000313" key="7">
    <source>
        <dbReference type="EMBL" id="MET4582588.1"/>
    </source>
</evidence>
<proteinExistence type="inferred from homology"/>
<dbReference type="NCBIfam" id="NF040870">
    <property type="entry name" value="AztC"/>
    <property type="match status" value="1"/>
</dbReference>
<dbReference type="RefSeq" id="WP_354024770.1">
    <property type="nucleotide sequence ID" value="NZ_JBEPSJ010000002.1"/>
</dbReference>
<dbReference type="PANTHER" id="PTHR42953:SF1">
    <property type="entry name" value="METAL-BINDING PROTEIN HI_0362-RELATED"/>
    <property type="match status" value="1"/>
</dbReference>
<dbReference type="InterPro" id="IPR006128">
    <property type="entry name" value="Lipoprotein_PsaA-like"/>
</dbReference>
<evidence type="ECO:0000256" key="2">
    <source>
        <dbReference type="ARBA" id="ARBA00022448"/>
    </source>
</evidence>
<keyword evidence="8" id="KW-1185">Reference proteome</keyword>
<dbReference type="SUPFAM" id="SSF53807">
    <property type="entry name" value="Helical backbone' metal receptor"/>
    <property type="match status" value="1"/>
</dbReference>
<dbReference type="InterPro" id="IPR047701">
    <property type="entry name" value="AztC-like"/>
</dbReference>
<dbReference type="PANTHER" id="PTHR42953">
    <property type="entry name" value="HIGH-AFFINITY ZINC UPTAKE SYSTEM PROTEIN ZNUA-RELATED"/>
    <property type="match status" value="1"/>
</dbReference>
<comment type="similarity">
    <text evidence="5">Belongs to the bacterial solute-binding protein 9 family.</text>
</comment>
<dbReference type="InterPro" id="IPR006127">
    <property type="entry name" value="ZnuA-like"/>
</dbReference>
<accession>A0ABV2QNY4</accession>
<evidence type="ECO:0000256" key="5">
    <source>
        <dbReference type="RuleBase" id="RU003512"/>
    </source>
</evidence>
<comment type="subcellular location">
    <subcellularLocation>
        <location evidence="1">Cell envelope</location>
    </subcellularLocation>
</comment>
<dbReference type="EMBL" id="JBEPSJ010000002">
    <property type="protein sequence ID" value="MET4582588.1"/>
    <property type="molecule type" value="Genomic_DNA"/>
</dbReference>
<dbReference type="InterPro" id="IPR050492">
    <property type="entry name" value="Bact_metal-bind_prot9"/>
</dbReference>
<feature type="chain" id="PRO_5046554119" evidence="6">
    <location>
        <begin position="23"/>
        <end position="307"/>
    </location>
</feature>
<dbReference type="InterPro" id="IPR006129">
    <property type="entry name" value="AdhesinB"/>
</dbReference>
<keyword evidence="2 5" id="KW-0813">Transport</keyword>
<dbReference type="Proteomes" id="UP001549257">
    <property type="component" value="Unassembled WGS sequence"/>
</dbReference>
<dbReference type="Gene3D" id="3.40.50.1980">
    <property type="entry name" value="Nitrogenase molybdenum iron protein domain"/>
    <property type="match status" value="2"/>
</dbReference>
<dbReference type="PRINTS" id="PR00691">
    <property type="entry name" value="ADHESINB"/>
</dbReference>
<comment type="caution">
    <text evidence="7">The sequence shown here is derived from an EMBL/GenBank/DDBJ whole genome shotgun (WGS) entry which is preliminary data.</text>
</comment>
<protein>
    <submittedName>
        <fullName evidence="7">Zinc/manganese transport system substrate-binding protein</fullName>
    </submittedName>
</protein>
<gene>
    <name evidence="7" type="ORF">ABIE21_002098</name>
</gene>
<evidence type="ECO:0000256" key="6">
    <source>
        <dbReference type="SAM" id="SignalP"/>
    </source>
</evidence>
<dbReference type="Pfam" id="PF01297">
    <property type="entry name" value="ZnuA"/>
    <property type="match status" value="1"/>
</dbReference>
<evidence type="ECO:0000313" key="8">
    <source>
        <dbReference type="Proteomes" id="UP001549257"/>
    </source>
</evidence>
<sequence>MTARTRIAAVAVALSLGVGVSACSTTTADDGPLVVVTTNILGDVVERVVGDQARVVTLMPPGADPHSFEISPKEAALILDADVVVSNGLGLEEGLERHVDAARADGVPVVAAGELVEPLEYTAGDAAGTLDPHFWTDPQRMVDVVDGLEREFAVAIDGIDADELAQTSAAYRSELLELDAEMTSAFAAVPAERRALVTNHHVFGYLADRFDFRVIGAVIPSGTTLAAPSASDLDDLTTAIEEAGVATIFADSSQPDRLVQVLADEADIDVDVVALFTESLSAPGEGAETYLEMMRSNQRLISTGLSP</sequence>
<evidence type="ECO:0000256" key="4">
    <source>
        <dbReference type="ARBA" id="ARBA00022729"/>
    </source>
</evidence>
<organism evidence="7 8">
    <name type="scientific">Conyzicola nivalis</name>
    <dbReference type="NCBI Taxonomy" id="1477021"/>
    <lineage>
        <taxon>Bacteria</taxon>
        <taxon>Bacillati</taxon>
        <taxon>Actinomycetota</taxon>
        <taxon>Actinomycetes</taxon>
        <taxon>Micrococcales</taxon>
        <taxon>Microbacteriaceae</taxon>
        <taxon>Conyzicola</taxon>
    </lineage>
</organism>
<keyword evidence="4 6" id="KW-0732">Signal</keyword>
<keyword evidence="3" id="KW-0479">Metal-binding</keyword>
<feature type="signal peptide" evidence="6">
    <location>
        <begin position="1"/>
        <end position="22"/>
    </location>
</feature>
<reference evidence="7 8" key="1">
    <citation type="submission" date="2024-06" db="EMBL/GenBank/DDBJ databases">
        <title>Sorghum-associated microbial communities from plants grown in Nebraska, USA.</title>
        <authorList>
            <person name="Schachtman D."/>
        </authorList>
    </citation>
    <scope>NUCLEOTIDE SEQUENCE [LARGE SCALE GENOMIC DNA]</scope>
    <source>
        <strain evidence="7 8">2857</strain>
    </source>
</reference>